<evidence type="ECO:0000313" key="3">
    <source>
        <dbReference type="Proteomes" id="UP000503312"/>
    </source>
</evidence>
<sequence length="307" mass="33992">MKTTKLGAKSLLFFALVLATLFHFSMAQAGEGNFGWIYTLDLQPKGKAEFEQRLQLNQGQATGTYQSWYSRTEIEYGVTDDFQLAGYLNAYKVTAKNNYLNPDLCGATPCTAGAGVPQWVTSSGASSYSQTGLDGGSLEAIYRIADPITSPIGVGVYFEPTVGRNANALEYRLLLQSNFIDDRLILAANIVAEQEQLKSNGFLLQESQVDLLVGASYRFIPKLSAGLEARFHNDFYGYMWQSPTQNAIFVGPNVHYAEKDWWVTVAWRYQLPGGTCHNTGAGDCWGNRVWDGHTKNEFIVKVGFPLN</sequence>
<dbReference type="RefSeq" id="WP_173955290.1">
    <property type="nucleotide sequence ID" value="NZ_CP028942.1"/>
</dbReference>
<dbReference type="InterPro" id="IPR046603">
    <property type="entry name" value="DUF6662"/>
</dbReference>
<dbReference type="EMBL" id="CP028942">
    <property type="protein sequence ID" value="QKM64248.1"/>
    <property type="molecule type" value="Genomic_DNA"/>
</dbReference>
<evidence type="ECO:0000313" key="2">
    <source>
        <dbReference type="EMBL" id="QKM64248.1"/>
    </source>
</evidence>
<keyword evidence="3" id="KW-1185">Reference proteome</keyword>
<proteinExistence type="predicted"/>
<evidence type="ECO:0008006" key="4">
    <source>
        <dbReference type="Google" id="ProtNLM"/>
    </source>
</evidence>
<dbReference type="KEGG" id="ptrp:DCO17_02775"/>
<name>A0A6M9PY29_9BURK</name>
<accession>A0A6M9PY29</accession>
<dbReference type="Proteomes" id="UP000503312">
    <property type="component" value="Chromosome"/>
</dbReference>
<feature type="signal peptide" evidence="1">
    <location>
        <begin position="1"/>
        <end position="29"/>
    </location>
</feature>
<gene>
    <name evidence="2" type="ORF">DCO17_02775</name>
</gene>
<evidence type="ECO:0000256" key="1">
    <source>
        <dbReference type="SAM" id="SignalP"/>
    </source>
</evidence>
<organism evidence="2 3">
    <name type="scientific">Polynucleobacter tropicus</name>
    <dbReference type="NCBI Taxonomy" id="1743174"/>
    <lineage>
        <taxon>Bacteria</taxon>
        <taxon>Pseudomonadati</taxon>
        <taxon>Pseudomonadota</taxon>
        <taxon>Betaproteobacteria</taxon>
        <taxon>Burkholderiales</taxon>
        <taxon>Burkholderiaceae</taxon>
        <taxon>Polynucleobacter</taxon>
    </lineage>
</organism>
<dbReference type="AlphaFoldDB" id="A0A6M9PY29"/>
<feature type="chain" id="PRO_5026857878" description="Lipoprotein" evidence="1">
    <location>
        <begin position="30"/>
        <end position="307"/>
    </location>
</feature>
<protein>
    <recommendedName>
        <fullName evidence="4">Lipoprotein</fullName>
    </recommendedName>
</protein>
<dbReference type="Pfam" id="PF20367">
    <property type="entry name" value="DUF6662"/>
    <property type="match status" value="1"/>
</dbReference>
<keyword evidence="1" id="KW-0732">Signal</keyword>
<reference evidence="2 3" key="1">
    <citation type="submission" date="2018-04" db="EMBL/GenBank/DDBJ databases">
        <title>Polynucleobacter sp. UH21B genome.</title>
        <authorList>
            <person name="Hahn M.W."/>
        </authorList>
    </citation>
    <scope>NUCLEOTIDE SEQUENCE [LARGE SCALE GENOMIC DNA]</scope>
    <source>
        <strain evidence="2 3">MWH-UH21B</strain>
    </source>
</reference>